<keyword evidence="1" id="KW-1185">Reference proteome</keyword>
<dbReference type="WBParaSite" id="MBELARI_LOCUS5185">
    <property type="protein sequence ID" value="MBELARI_LOCUS5185"/>
    <property type="gene ID" value="MBELARI_LOCUS5185"/>
</dbReference>
<name>A0AAF3FH37_9BILA</name>
<organism evidence="1 2">
    <name type="scientific">Mesorhabditis belari</name>
    <dbReference type="NCBI Taxonomy" id="2138241"/>
    <lineage>
        <taxon>Eukaryota</taxon>
        <taxon>Metazoa</taxon>
        <taxon>Ecdysozoa</taxon>
        <taxon>Nematoda</taxon>
        <taxon>Chromadorea</taxon>
        <taxon>Rhabditida</taxon>
        <taxon>Rhabditina</taxon>
        <taxon>Rhabditomorpha</taxon>
        <taxon>Rhabditoidea</taxon>
        <taxon>Rhabditidae</taxon>
        <taxon>Mesorhabditinae</taxon>
        <taxon>Mesorhabditis</taxon>
    </lineage>
</organism>
<dbReference type="AlphaFoldDB" id="A0AAF3FH37"/>
<evidence type="ECO:0000313" key="1">
    <source>
        <dbReference type="Proteomes" id="UP000887575"/>
    </source>
</evidence>
<sequence>MNPPTLASPFILEIAKHLPIVEAIDKIRFLNTELFNRISKNLRNFRECRGRVAYLQQVELTYVDQNEDLITVGLKKFLEENEENEDSIVLFEVLAIDASLTQSALTKRFLSNTCVDVALLVWTNDTFDGFIRRPLYAPHDPSIPMDPLEAYLAAQSAKSNRLETIEKGTQVATWIGQFLRRPRLYGFLIACVDRLQYFALPTSIRMNYSQLPTTFTENMKIRPKIDSVGKFAGLLEAYQDRQIVHYAENLSFVCSHEVVAEIWNRQILAEDAIFQKEILSPDSIQLTWAKSSLKLPEELNQEFEQLNPFDPIDVTIEGCEERGDKNYHLLQKIFQEYL</sequence>
<evidence type="ECO:0000313" key="2">
    <source>
        <dbReference type="WBParaSite" id="MBELARI_LOCUS5185"/>
    </source>
</evidence>
<proteinExistence type="predicted"/>
<protein>
    <submittedName>
        <fullName evidence="2">F-box domain-containing protein</fullName>
    </submittedName>
</protein>
<reference evidence="2" key="1">
    <citation type="submission" date="2024-02" db="UniProtKB">
        <authorList>
            <consortium name="WormBaseParasite"/>
        </authorList>
    </citation>
    <scope>IDENTIFICATION</scope>
</reference>
<accession>A0AAF3FH37</accession>
<dbReference type="Proteomes" id="UP000887575">
    <property type="component" value="Unassembled WGS sequence"/>
</dbReference>